<feature type="disulfide bond" evidence="7">
    <location>
        <begin position="155"/>
        <end position="164"/>
    </location>
</feature>
<feature type="binding site" evidence="6">
    <location>
        <position position="323"/>
    </location>
    <ligand>
        <name>Na(+)</name>
        <dbReference type="ChEBI" id="CHEBI:29101"/>
        <label>1</label>
    </ligand>
</feature>
<name>H2ZJX6_CIOSA</name>
<keyword evidence="11" id="KW-1185">Reference proteome</keyword>
<dbReference type="GO" id="GO:0042995">
    <property type="term" value="C:cell projection"/>
    <property type="evidence" value="ECO:0007669"/>
    <property type="project" value="TreeGrafter"/>
</dbReference>
<feature type="transmembrane region" description="Helical" evidence="9">
    <location>
        <begin position="280"/>
        <end position="305"/>
    </location>
</feature>
<feature type="transmembrane region" description="Helical" evidence="9">
    <location>
        <begin position="210"/>
        <end position="229"/>
    </location>
</feature>
<dbReference type="Ensembl" id="ENSCSAVT00000018086.1">
    <property type="protein sequence ID" value="ENSCSAVP00000017892.1"/>
    <property type="gene ID" value="ENSCSAVG00000010526.1"/>
</dbReference>
<keyword evidence="8" id="KW-0769">Symport</keyword>
<dbReference type="GeneTree" id="ENSGT00940000154583"/>
<dbReference type="PANTHER" id="PTHR11616:SF289">
    <property type="entry name" value="TRANSPORTER"/>
    <property type="match status" value="1"/>
</dbReference>
<evidence type="ECO:0000256" key="4">
    <source>
        <dbReference type="ARBA" id="ARBA00022989"/>
    </source>
</evidence>
<feature type="binding site" evidence="6">
    <location>
        <position position="291"/>
    </location>
    <ligand>
        <name>Na(+)</name>
        <dbReference type="ChEBI" id="CHEBI:29101"/>
        <label>1</label>
    </ligand>
</feature>
<dbReference type="NCBIfam" id="NF037979">
    <property type="entry name" value="Na_transp"/>
    <property type="match status" value="1"/>
</dbReference>
<dbReference type="GO" id="GO:0005332">
    <property type="term" value="F:gamma-aminobutyric acid:sodium:chloride symporter activity"/>
    <property type="evidence" value="ECO:0007669"/>
    <property type="project" value="TreeGrafter"/>
</dbReference>
<feature type="binding site" evidence="6">
    <location>
        <position position="50"/>
    </location>
    <ligand>
        <name>Na(+)</name>
        <dbReference type="ChEBI" id="CHEBI:29101"/>
        <label>1</label>
    </ligand>
</feature>
<sequence length="548" mass="60964">SVPSANLKKHSNFPLRSSRIKIQHRLRDKRMIPVRQKWEKPFDFLFACAGYFVGLGNIWRFPYLCFENGGGAFLIPYLLSAAIMGIPFIILEISFGQSCQAGVMKAWEKIPLFKGVAFAGVVCVFHSNVFYIVILSWITKYMVSSFSSPLPWSVCGNSWNTENCVQLDMQQNLSLSQNTTAVSAAEQFWTNEVLGMSSGIHEIGNIRTDLLVNILLLWVGIYLATFKGIKWSSKVVYVTATLPILLILVVVVRGCTLDGAAQGIYFYLVPDLSKLANVGVWVSAATQVCYSTGIGLASLVLLGSYNKYHHNFFRDSIIIGVINSLSSFVSGFAVFSSLGFMAKQLNTTVQEVAASGPGLVFIAFPQSISLLPFPQVWSVIFFITLLLLGFDSQFVMVECSVNFFIDSSARIRSIRWHREIITAIICLCTSLIGVLMVSEGGIYFFEIYNNYAVAGWCIFLIGACEVVAITWVYGLDLHFEEFKNMIGSVKGRLWLTICLKYISPVLCLAITGYYFAGFRPLKIGNYLFPDWAQVVGHLLSLSSVIFIP</sequence>
<feature type="transmembrane region" description="Helical" evidence="9">
    <location>
        <begin position="493"/>
        <end position="516"/>
    </location>
</feature>
<dbReference type="SUPFAM" id="SSF161070">
    <property type="entry name" value="SNF-like"/>
    <property type="match status" value="1"/>
</dbReference>
<evidence type="ECO:0000256" key="2">
    <source>
        <dbReference type="ARBA" id="ARBA00022448"/>
    </source>
</evidence>
<dbReference type="PANTHER" id="PTHR11616">
    <property type="entry name" value="SODIUM/CHLORIDE DEPENDENT TRANSPORTER"/>
    <property type="match status" value="1"/>
</dbReference>
<feature type="binding site" evidence="6">
    <location>
        <position position="392"/>
    </location>
    <ligand>
        <name>Na(+)</name>
        <dbReference type="ChEBI" id="CHEBI:29101"/>
        <label>1</label>
    </ligand>
</feature>
<feature type="binding site" evidence="6">
    <location>
        <position position="57"/>
    </location>
    <ligand>
        <name>Na(+)</name>
        <dbReference type="ChEBI" id="CHEBI:29101"/>
        <label>1</label>
    </ligand>
</feature>
<evidence type="ECO:0000256" key="3">
    <source>
        <dbReference type="ARBA" id="ARBA00022692"/>
    </source>
</evidence>
<comment type="subcellular location">
    <subcellularLocation>
        <location evidence="1">Membrane</location>
        <topology evidence="1">Multi-pass membrane protein</topology>
    </subcellularLocation>
</comment>
<dbReference type="Proteomes" id="UP000007875">
    <property type="component" value="Unassembled WGS sequence"/>
</dbReference>
<keyword evidence="6" id="KW-0915">Sodium</keyword>
<feature type="transmembrane region" description="Helical" evidence="9">
    <location>
        <begin position="451"/>
        <end position="473"/>
    </location>
</feature>
<evidence type="ECO:0000256" key="8">
    <source>
        <dbReference type="RuleBase" id="RU003732"/>
    </source>
</evidence>
<dbReference type="OMA" id="YAYYSCF"/>
<feature type="transmembrane region" description="Helical" evidence="9">
    <location>
        <begin position="44"/>
        <end position="62"/>
    </location>
</feature>
<evidence type="ECO:0000313" key="10">
    <source>
        <dbReference type="Ensembl" id="ENSCSAVP00000017892.1"/>
    </source>
</evidence>
<evidence type="ECO:0000313" key="11">
    <source>
        <dbReference type="Proteomes" id="UP000007875"/>
    </source>
</evidence>
<dbReference type="PROSITE" id="PS00610">
    <property type="entry name" value="NA_NEUROTRAN_SYMP_1"/>
    <property type="match status" value="1"/>
</dbReference>
<feature type="binding site" evidence="6">
    <location>
        <position position="388"/>
    </location>
    <ligand>
        <name>Na(+)</name>
        <dbReference type="ChEBI" id="CHEBI:29101"/>
        <label>1</label>
    </ligand>
</feature>
<dbReference type="InterPro" id="IPR037272">
    <property type="entry name" value="SNS_sf"/>
</dbReference>
<evidence type="ECO:0000256" key="6">
    <source>
        <dbReference type="PIRSR" id="PIRSR600175-1"/>
    </source>
</evidence>
<dbReference type="GO" id="GO:0046872">
    <property type="term" value="F:metal ion binding"/>
    <property type="evidence" value="ECO:0007669"/>
    <property type="project" value="UniProtKB-KW"/>
</dbReference>
<dbReference type="PROSITE" id="PS50267">
    <property type="entry name" value="NA_NEUROTRAN_SYMP_3"/>
    <property type="match status" value="1"/>
</dbReference>
<keyword evidence="7" id="KW-1015">Disulfide bond</keyword>
<feature type="transmembrane region" description="Helical" evidence="9">
    <location>
        <begin position="376"/>
        <end position="399"/>
    </location>
</feature>
<feature type="transmembrane region" description="Helical" evidence="9">
    <location>
        <begin position="317"/>
        <end position="342"/>
    </location>
</feature>
<keyword evidence="5 9" id="KW-0472">Membrane</keyword>
<dbReference type="PROSITE" id="PS00754">
    <property type="entry name" value="NA_NEUROTRAN_SYMP_2"/>
    <property type="match status" value="1"/>
</dbReference>
<organism evidence="10 11">
    <name type="scientific">Ciona savignyi</name>
    <name type="common">Pacific transparent sea squirt</name>
    <dbReference type="NCBI Taxonomy" id="51511"/>
    <lineage>
        <taxon>Eukaryota</taxon>
        <taxon>Metazoa</taxon>
        <taxon>Chordata</taxon>
        <taxon>Tunicata</taxon>
        <taxon>Ascidiacea</taxon>
        <taxon>Phlebobranchia</taxon>
        <taxon>Cionidae</taxon>
        <taxon>Ciona</taxon>
    </lineage>
</organism>
<reference evidence="11" key="1">
    <citation type="submission" date="2003-08" db="EMBL/GenBank/DDBJ databases">
        <authorList>
            <person name="Birren B."/>
            <person name="Nusbaum C."/>
            <person name="Abebe A."/>
            <person name="Abouelleil A."/>
            <person name="Adekoya E."/>
            <person name="Ait-zahra M."/>
            <person name="Allen N."/>
            <person name="Allen T."/>
            <person name="An P."/>
            <person name="Anderson M."/>
            <person name="Anderson S."/>
            <person name="Arachchi H."/>
            <person name="Armbruster J."/>
            <person name="Bachantsang P."/>
            <person name="Baldwin J."/>
            <person name="Barry A."/>
            <person name="Bayul T."/>
            <person name="Blitshsteyn B."/>
            <person name="Bloom T."/>
            <person name="Blye J."/>
            <person name="Boguslavskiy L."/>
            <person name="Borowsky M."/>
            <person name="Boukhgalter B."/>
            <person name="Brunache A."/>
            <person name="Butler J."/>
            <person name="Calixte N."/>
            <person name="Calvo S."/>
            <person name="Camarata J."/>
            <person name="Campo K."/>
            <person name="Chang J."/>
            <person name="Cheshatsang Y."/>
            <person name="Citroen M."/>
            <person name="Collymore A."/>
            <person name="Considine T."/>
            <person name="Cook A."/>
            <person name="Cooke P."/>
            <person name="Corum B."/>
            <person name="Cuomo C."/>
            <person name="David R."/>
            <person name="Dawoe T."/>
            <person name="Degray S."/>
            <person name="Dodge S."/>
            <person name="Dooley K."/>
            <person name="Dorje P."/>
            <person name="Dorjee K."/>
            <person name="Dorris L."/>
            <person name="Duffey N."/>
            <person name="Dupes A."/>
            <person name="Elkins T."/>
            <person name="Engels R."/>
            <person name="Erickson J."/>
            <person name="Farina A."/>
            <person name="Faro S."/>
            <person name="Ferreira P."/>
            <person name="Fischer H."/>
            <person name="Fitzgerald M."/>
            <person name="Foley K."/>
            <person name="Gage D."/>
            <person name="Galagan J."/>
            <person name="Gearin G."/>
            <person name="Gnerre S."/>
            <person name="Gnirke A."/>
            <person name="Goyette A."/>
            <person name="Graham J."/>
            <person name="Grandbois E."/>
            <person name="Gyaltsen K."/>
            <person name="Hafez N."/>
            <person name="Hagopian D."/>
            <person name="Hagos B."/>
            <person name="Hall J."/>
            <person name="Hatcher B."/>
            <person name="Heller A."/>
            <person name="Higgins H."/>
            <person name="Honan T."/>
            <person name="Horn A."/>
            <person name="Houde N."/>
            <person name="Hughes L."/>
            <person name="Hulme W."/>
            <person name="Husby E."/>
            <person name="Iliev I."/>
            <person name="Jaffe D."/>
            <person name="Jones C."/>
            <person name="Kamal M."/>
            <person name="Kamat A."/>
            <person name="Kamvysselis M."/>
            <person name="Karlsson E."/>
            <person name="Kells C."/>
            <person name="Kieu A."/>
            <person name="Kisner P."/>
            <person name="Kodira C."/>
            <person name="Kulbokas E."/>
            <person name="Labutti K."/>
            <person name="Lama D."/>
            <person name="Landers T."/>
            <person name="Leger J."/>
            <person name="Levine S."/>
            <person name="Lewis D."/>
            <person name="Lewis T."/>
            <person name="Lindblad-toh K."/>
            <person name="Liu X."/>
            <person name="Lokyitsang T."/>
            <person name="Lokyitsang Y."/>
            <person name="Lucien O."/>
            <person name="Lui A."/>
            <person name="Ma L.J."/>
            <person name="Mabbitt R."/>
            <person name="Macdonald J."/>
            <person name="Maclean C."/>
            <person name="Major J."/>
            <person name="Manning J."/>
            <person name="Marabella R."/>
            <person name="Maru K."/>
            <person name="Matthews C."/>
            <person name="Mauceli E."/>
            <person name="Mccarthy M."/>
            <person name="Mcdonough S."/>
            <person name="Mcghee T."/>
            <person name="Meldrim J."/>
            <person name="Meneus L."/>
            <person name="Mesirov J."/>
            <person name="Mihalev A."/>
            <person name="Mihova T."/>
            <person name="Mikkelsen T."/>
            <person name="Mlenga V."/>
            <person name="Moru K."/>
            <person name="Mozes J."/>
            <person name="Mulrain L."/>
            <person name="Munson G."/>
            <person name="Naylor J."/>
            <person name="Newes C."/>
            <person name="Nguyen C."/>
            <person name="Nguyen N."/>
            <person name="Nguyen T."/>
            <person name="Nicol R."/>
            <person name="Nielsen C."/>
            <person name="Nizzari M."/>
            <person name="Norbu C."/>
            <person name="Norbu N."/>
            <person name="O'donnell P."/>
            <person name="Okoawo O."/>
            <person name="O'leary S."/>
            <person name="Omotosho B."/>
            <person name="O'neill K."/>
            <person name="Osman S."/>
            <person name="Parker S."/>
            <person name="Perrin D."/>
            <person name="Phunkhang P."/>
            <person name="Piqani B."/>
            <person name="Purcell S."/>
            <person name="Rachupka T."/>
            <person name="Ramasamy U."/>
            <person name="Rameau R."/>
            <person name="Ray V."/>
            <person name="Raymond C."/>
            <person name="Retta R."/>
            <person name="Richardson S."/>
            <person name="Rise C."/>
            <person name="Rodriguez J."/>
            <person name="Rogers J."/>
            <person name="Rogov P."/>
            <person name="Rutman M."/>
            <person name="Schupbach R."/>
            <person name="Seaman C."/>
            <person name="Settipalli S."/>
            <person name="Sharpe T."/>
            <person name="Sheridan J."/>
            <person name="Sherpa N."/>
            <person name="Shi J."/>
            <person name="Smirnov S."/>
            <person name="Smith C."/>
            <person name="Sougnez C."/>
            <person name="Spencer B."/>
            <person name="Stalker J."/>
            <person name="Stange-thomann N."/>
            <person name="Stavropoulos S."/>
            <person name="Stetson K."/>
            <person name="Stone C."/>
            <person name="Stone S."/>
            <person name="Stubbs M."/>
            <person name="Talamas J."/>
            <person name="Tchuinga P."/>
            <person name="Tenzing P."/>
            <person name="Tesfaye S."/>
            <person name="Theodore J."/>
            <person name="Thoulutsang Y."/>
            <person name="Topham K."/>
            <person name="Towey S."/>
            <person name="Tsamla T."/>
            <person name="Tsomo N."/>
            <person name="Vallee D."/>
            <person name="Vassiliev H."/>
            <person name="Venkataraman V."/>
            <person name="Vinson J."/>
            <person name="Vo A."/>
            <person name="Wade C."/>
            <person name="Wang S."/>
            <person name="Wangchuk T."/>
            <person name="Wangdi T."/>
            <person name="Whittaker C."/>
            <person name="Wilkinson J."/>
            <person name="Wu Y."/>
            <person name="Wyman D."/>
            <person name="Yadav S."/>
            <person name="Yang S."/>
            <person name="Yang X."/>
            <person name="Yeager S."/>
            <person name="Yee E."/>
            <person name="Young G."/>
            <person name="Zainoun J."/>
            <person name="Zembeck L."/>
            <person name="Zimmer A."/>
            <person name="Zody M."/>
            <person name="Lander E."/>
        </authorList>
    </citation>
    <scope>NUCLEOTIDE SEQUENCE [LARGE SCALE GENOMIC DNA]</scope>
</reference>
<dbReference type="STRING" id="51511.ENSCSAVP00000017892"/>
<evidence type="ECO:0000256" key="1">
    <source>
        <dbReference type="ARBA" id="ARBA00004141"/>
    </source>
</evidence>
<reference evidence="10" key="2">
    <citation type="submission" date="2025-08" db="UniProtKB">
        <authorList>
            <consortium name="Ensembl"/>
        </authorList>
    </citation>
    <scope>IDENTIFICATION</scope>
</reference>
<evidence type="ECO:0000256" key="5">
    <source>
        <dbReference type="ARBA" id="ARBA00023136"/>
    </source>
</evidence>
<reference evidence="10" key="3">
    <citation type="submission" date="2025-09" db="UniProtKB">
        <authorList>
            <consortium name="Ensembl"/>
        </authorList>
    </citation>
    <scope>IDENTIFICATION</scope>
</reference>
<dbReference type="PRINTS" id="PR00176">
    <property type="entry name" value="NANEUSMPORT"/>
</dbReference>
<keyword evidence="2 8" id="KW-0813">Transport</keyword>
<feature type="transmembrane region" description="Helical" evidence="9">
    <location>
        <begin position="74"/>
        <end position="95"/>
    </location>
</feature>
<dbReference type="Pfam" id="PF00209">
    <property type="entry name" value="SNF"/>
    <property type="match status" value="1"/>
</dbReference>
<protein>
    <recommendedName>
        <fullName evidence="8">Transporter</fullName>
    </recommendedName>
</protein>
<feature type="transmembrane region" description="Helical" evidence="9">
    <location>
        <begin position="420"/>
        <end position="445"/>
    </location>
</feature>
<feature type="binding site" evidence="6">
    <location>
        <position position="53"/>
    </location>
    <ligand>
        <name>Na(+)</name>
        <dbReference type="ChEBI" id="CHEBI:29101"/>
        <label>1</label>
    </ligand>
</feature>
<dbReference type="AlphaFoldDB" id="H2ZJX6"/>
<proteinExistence type="inferred from homology"/>
<accession>H2ZJX6</accession>
<feature type="binding site" evidence="6">
    <location>
        <position position="391"/>
    </location>
    <ligand>
        <name>Na(+)</name>
        <dbReference type="ChEBI" id="CHEBI:29101"/>
        <label>1</label>
    </ligand>
</feature>
<keyword evidence="4 9" id="KW-1133">Transmembrane helix</keyword>
<dbReference type="eggNOG" id="KOG3660">
    <property type="taxonomic scope" value="Eukaryota"/>
</dbReference>
<evidence type="ECO:0000256" key="9">
    <source>
        <dbReference type="SAM" id="Phobius"/>
    </source>
</evidence>
<evidence type="ECO:0000256" key="7">
    <source>
        <dbReference type="PIRSR" id="PIRSR600175-2"/>
    </source>
</evidence>
<keyword evidence="6" id="KW-0479">Metal-binding</keyword>
<feature type="transmembrane region" description="Helical" evidence="9">
    <location>
        <begin position="241"/>
        <end position="268"/>
    </location>
</feature>
<dbReference type="InParanoid" id="H2ZJX6"/>
<feature type="transmembrane region" description="Helical" evidence="9">
    <location>
        <begin position="116"/>
        <end position="138"/>
    </location>
</feature>
<comment type="similarity">
    <text evidence="8">Belongs to the sodium:neurotransmitter symporter (SNF) (TC 2.A.22) family.</text>
</comment>
<dbReference type="InterPro" id="IPR000175">
    <property type="entry name" value="Na/ntran_symport"/>
</dbReference>
<keyword evidence="3 8" id="KW-0812">Transmembrane</keyword>
<dbReference type="GO" id="GO:0005886">
    <property type="term" value="C:plasma membrane"/>
    <property type="evidence" value="ECO:0007669"/>
    <property type="project" value="TreeGrafter"/>
</dbReference>